<evidence type="ECO:0000313" key="3">
    <source>
        <dbReference type="Proteomes" id="UP000887159"/>
    </source>
</evidence>
<dbReference type="InterPro" id="IPR029058">
    <property type="entry name" value="AB_hydrolase_fold"/>
</dbReference>
<feature type="domain" description="Serine aminopeptidase S33" evidence="1">
    <location>
        <begin position="73"/>
        <end position="155"/>
    </location>
</feature>
<dbReference type="PANTHER" id="PTHR11614">
    <property type="entry name" value="PHOSPHOLIPASE-RELATED"/>
    <property type="match status" value="1"/>
</dbReference>
<dbReference type="InterPro" id="IPR051044">
    <property type="entry name" value="MAG_DAG_Lipase"/>
</dbReference>
<proteinExistence type="predicted"/>
<dbReference type="AlphaFoldDB" id="A0A8X6S781"/>
<keyword evidence="3" id="KW-1185">Reference proteome</keyword>
<accession>A0A8X6S781</accession>
<protein>
    <submittedName>
        <fullName evidence="2">Monoglyceride lipase</fullName>
    </submittedName>
</protein>
<organism evidence="2 3">
    <name type="scientific">Trichonephila clavipes</name>
    <name type="common">Golden silk orbweaver</name>
    <name type="synonym">Nephila clavipes</name>
    <dbReference type="NCBI Taxonomy" id="2585209"/>
    <lineage>
        <taxon>Eukaryota</taxon>
        <taxon>Metazoa</taxon>
        <taxon>Ecdysozoa</taxon>
        <taxon>Arthropoda</taxon>
        <taxon>Chelicerata</taxon>
        <taxon>Arachnida</taxon>
        <taxon>Araneae</taxon>
        <taxon>Araneomorphae</taxon>
        <taxon>Entelegynae</taxon>
        <taxon>Araneoidea</taxon>
        <taxon>Nephilidae</taxon>
        <taxon>Trichonephila</taxon>
    </lineage>
</organism>
<comment type="caution">
    <text evidence="2">The sequence shown here is derived from an EMBL/GenBank/DDBJ whole genome shotgun (WGS) entry which is preliminary data.</text>
</comment>
<evidence type="ECO:0000259" key="1">
    <source>
        <dbReference type="Pfam" id="PF12146"/>
    </source>
</evidence>
<reference evidence="2" key="1">
    <citation type="submission" date="2020-08" db="EMBL/GenBank/DDBJ databases">
        <title>Multicomponent nature underlies the extraordinary mechanical properties of spider dragline silk.</title>
        <authorList>
            <person name="Kono N."/>
            <person name="Nakamura H."/>
            <person name="Mori M."/>
            <person name="Yoshida Y."/>
            <person name="Ohtoshi R."/>
            <person name="Malay A.D."/>
            <person name="Moran D.A.P."/>
            <person name="Tomita M."/>
            <person name="Numata K."/>
            <person name="Arakawa K."/>
        </authorList>
    </citation>
    <scope>NUCLEOTIDE SEQUENCE</scope>
</reference>
<evidence type="ECO:0000313" key="2">
    <source>
        <dbReference type="EMBL" id="GFY08099.1"/>
    </source>
</evidence>
<dbReference type="SUPFAM" id="SSF53474">
    <property type="entry name" value="alpha/beta-Hydrolases"/>
    <property type="match status" value="1"/>
</dbReference>
<dbReference type="Proteomes" id="UP000887159">
    <property type="component" value="Unassembled WGS sequence"/>
</dbReference>
<sequence length="230" mass="26138">MFRLPKSSYNRPFIVTFRNLRICAGLYSTLFLIVVPPRRVSNADFCFHFDNWPRLVGTRKHVLVRSRDTQKLGHGQSEGIRAHINTFDKFVEDAFYHIDLIRVKYPELDCFICGHSMGGAISILAALKKPTYFKGVVLIGPAIATNPEVTTPWKEIQKRIPSITFPFVIFQGEDDKLCAPEGAVLMYEKAVSEDKAIKIYPNAFHNLLNEPNGVAETVTKEILHWLCARS</sequence>
<name>A0A8X6S781_TRICX</name>
<gene>
    <name evidence="2" type="primary">Mgll</name>
    <name evidence="2" type="ORF">TNCV_1355142</name>
</gene>
<dbReference type="Pfam" id="PF12146">
    <property type="entry name" value="Hydrolase_4"/>
    <property type="match status" value="1"/>
</dbReference>
<dbReference type="Gene3D" id="3.40.50.1820">
    <property type="entry name" value="alpha/beta hydrolase"/>
    <property type="match status" value="2"/>
</dbReference>
<dbReference type="InterPro" id="IPR022742">
    <property type="entry name" value="Hydrolase_4"/>
</dbReference>
<dbReference type="EMBL" id="BMAU01021280">
    <property type="protein sequence ID" value="GFY08099.1"/>
    <property type="molecule type" value="Genomic_DNA"/>
</dbReference>